<protein>
    <submittedName>
        <fullName evidence="1">Uncharacterized protein</fullName>
    </submittedName>
</protein>
<dbReference type="EMBL" id="KE124247">
    <property type="protein sequence ID" value="EPB80974.1"/>
    <property type="molecule type" value="Genomic_DNA"/>
</dbReference>
<sequence>MALNPMCAVLNADQCIILSKATEAGTKSALGKIVTRMQQLPAHQSLSSWNFVYESRNKSLKAINTNGKTNLELTLLKRRLITAHLEDYVNTLPPVALAPPSADDADFLSSCFRNKNNDNVFQMSESVQNEYPVSICGYEHLPPSAVKSLRFKKYSVFPPVVPVLNIYAPVSFPFNTLSSHQIPQFE</sequence>
<gene>
    <name evidence="1" type="ORF">HMPREF1544_12334</name>
</gene>
<proteinExistence type="predicted"/>
<dbReference type="Proteomes" id="UP000014254">
    <property type="component" value="Unassembled WGS sequence"/>
</dbReference>
<dbReference type="AlphaFoldDB" id="S2IUL8"/>
<keyword evidence="2" id="KW-1185">Reference proteome</keyword>
<dbReference type="InParanoid" id="S2IUL8"/>
<reference evidence="2" key="1">
    <citation type="submission" date="2013-05" db="EMBL/GenBank/DDBJ databases">
        <title>The Genome sequence of Mucor circinelloides f. circinelloides 1006PhL.</title>
        <authorList>
            <consortium name="The Broad Institute Genomics Platform"/>
            <person name="Cuomo C."/>
            <person name="Earl A."/>
            <person name="Findley K."/>
            <person name="Lee S.C."/>
            <person name="Walker B."/>
            <person name="Young S."/>
            <person name="Zeng Q."/>
            <person name="Gargeya S."/>
            <person name="Fitzgerald M."/>
            <person name="Haas B."/>
            <person name="Abouelleil A."/>
            <person name="Allen A.W."/>
            <person name="Alvarado L."/>
            <person name="Arachchi H.M."/>
            <person name="Berlin A.M."/>
            <person name="Chapman S.B."/>
            <person name="Gainer-Dewar J."/>
            <person name="Goldberg J."/>
            <person name="Griggs A."/>
            <person name="Gujja S."/>
            <person name="Hansen M."/>
            <person name="Howarth C."/>
            <person name="Imamovic A."/>
            <person name="Ireland A."/>
            <person name="Larimer J."/>
            <person name="McCowan C."/>
            <person name="Murphy C."/>
            <person name="Pearson M."/>
            <person name="Poon T.W."/>
            <person name="Priest M."/>
            <person name="Roberts A."/>
            <person name="Saif S."/>
            <person name="Shea T."/>
            <person name="Sisk P."/>
            <person name="Sykes S."/>
            <person name="Wortman J."/>
            <person name="Nusbaum C."/>
            <person name="Birren B."/>
        </authorList>
    </citation>
    <scope>NUCLEOTIDE SEQUENCE [LARGE SCALE GENOMIC DNA]</scope>
    <source>
        <strain evidence="2">1006PhL</strain>
    </source>
</reference>
<evidence type="ECO:0000313" key="1">
    <source>
        <dbReference type="EMBL" id="EPB80974.1"/>
    </source>
</evidence>
<dbReference type="VEuPathDB" id="FungiDB:HMPREF1544_12334"/>
<organism evidence="1 2">
    <name type="scientific">Mucor circinelloides f. circinelloides (strain 1006PhL)</name>
    <name type="common">Mucormycosis agent</name>
    <name type="synonym">Calyptromyces circinelloides</name>
    <dbReference type="NCBI Taxonomy" id="1220926"/>
    <lineage>
        <taxon>Eukaryota</taxon>
        <taxon>Fungi</taxon>
        <taxon>Fungi incertae sedis</taxon>
        <taxon>Mucoromycota</taxon>
        <taxon>Mucoromycotina</taxon>
        <taxon>Mucoromycetes</taxon>
        <taxon>Mucorales</taxon>
        <taxon>Mucorineae</taxon>
        <taxon>Mucoraceae</taxon>
        <taxon>Mucor</taxon>
    </lineage>
</organism>
<name>S2IUL8_MUCC1</name>
<evidence type="ECO:0000313" key="2">
    <source>
        <dbReference type="Proteomes" id="UP000014254"/>
    </source>
</evidence>
<dbReference type="OrthoDB" id="10441216at2759"/>
<accession>S2IUL8</accession>